<comment type="caution">
    <text evidence="2">The sequence shown here is derived from an EMBL/GenBank/DDBJ whole genome shotgun (WGS) entry which is preliminary data.</text>
</comment>
<dbReference type="SUPFAM" id="SSF75001">
    <property type="entry name" value="Dipeptidyl peptidase I (cathepsin C), exclusion domain"/>
    <property type="match status" value="1"/>
</dbReference>
<gene>
    <name evidence="2" type="ORF">KIPB_014629</name>
</gene>
<feature type="domain" description="Cathepsin C exclusion" evidence="1">
    <location>
        <begin position="16"/>
        <end position="97"/>
    </location>
</feature>
<organism evidence="2 3">
    <name type="scientific">Kipferlia bialata</name>
    <dbReference type="NCBI Taxonomy" id="797122"/>
    <lineage>
        <taxon>Eukaryota</taxon>
        <taxon>Metamonada</taxon>
        <taxon>Carpediemonas-like organisms</taxon>
        <taxon>Kipferlia</taxon>
    </lineage>
</organism>
<sequence>MGHPSAHTDDATGRFITFYEPNIAVAEGSELVYGQYTFIGAEAWDLKIEGKDYLFYSGYEYQADGSVVSFCNETMPTMGNVHADVIAPEEFGCVYAYRVTGQVTEAPQYHPSLHMAQHYPDLDGEYHSRTGSIFDGMDRRDVLYASGTPLLTPAAVQEADRVMDRVRADRVMDRVR</sequence>
<evidence type="ECO:0000259" key="1">
    <source>
        <dbReference type="Pfam" id="PF08773"/>
    </source>
</evidence>
<feature type="non-terminal residue" evidence="2">
    <location>
        <position position="1"/>
    </location>
</feature>
<dbReference type="InterPro" id="IPR014882">
    <property type="entry name" value="CathepsinC_exc"/>
</dbReference>
<dbReference type="Pfam" id="PF08773">
    <property type="entry name" value="CathepsinC_exc"/>
    <property type="match status" value="1"/>
</dbReference>
<accession>A0A9K3D9H2</accession>
<evidence type="ECO:0000313" key="3">
    <source>
        <dbReference type="Proteomes" id="UP000265618"/>
    </source>
</evidence>
<dbReference type="Proteomes" id="UP000265618">
    <property type="component" value="Unassembled WGS sequence"/>
</dbReference>
<name>A0A9K3D9H2_9EUKA</name>
<evidence type="ECO:0000313" key="2">
    <source>
        <dbReference type="EMBL" id="GIQ91396.1"/>
    </source>
</evidence>
<dbReference type="AlphaFoldDB" id="A0A9K3D9H2"/>
<dbReference type="InterPro" id="IPR036496">
    <property type="entry name" value="CathepsinC_exc_dom_sf"/>
</dbReference>
<proteinExistence type="predicted"/>
<keyword evidence="3" id="KW-1185">Reference proteome</keyword>
<dbReference type="Gene3D" id="2.40.128.80">
    <property type="entry name" value="Cathepsin C, exclusion domain"/>
    <property type="match status" value="1"/>
</dbReference>
<protein>
    <recommendedName>
        <fullName evidence="1">Cathepsin C exclusion domain-containing protein</fullName>
    </recommendedName>
</protein>
<reference evidence="2 3" key="1">
    <citation type="journal article" date="2018" name="PLoS ONE">
        <title>The draft genome of Kipferlia bialata reveals reductive genome evolution in fornicate parasites.</title>
        <authorList>
            <person name="Tanifuji G."/>
            <person name="Takabayashi S."/>
            <person name="Kume K."/>
            <person name="Takagi M."/>
            <person name="Nakayama T."/>
            <person name="Kamikawa R."/>
            <person name="Inagaki Y."/>
            <person name="Hashimoto T."/>
        </authorList>
    </citation>
    <scope>NUCLEOTIDE SEQUENCE [LARGE SCALE GENOMIC DNA]</scope>
    <source>
        <strain evidence="2">NY0173</strain>
    </source>
</reference>
<dbReference type="EMBL" id="BDIP01007639">
    <property type="protein sequence ID" value="GIQ91396.1"/>
    <property type="molecule type" value="Genomic_DNA"/>
</dbReference>